<gene>
    <name evidence="1" type="ORF">K7K07_20935</name>
</gene>
<sequence>MREYKPQVRYPRGVDPKVRKQSGRCDVCGKSRAHFKHELCAKARQAAGFVYLRQDAEFQRAEAQVLGKAGEASHA</sequence>
<accession>A0AAJ5SSH2</accession>
<protein>
    <submittedName>
        <fullName evidence="1">Uncharacterized protein</fullName>
    </submittedName>
</protein>
<name>A0AAJ5SSH2_9PSED</name>
<dbReference type="EMBL" id="CP083803">
    <property type="protein sequence ID" value="UXZ44514.1"/>
    <property type="molecule type" value="Genomic_DNA"/>
</dbReference>
<dbReference type="RefSeq" id="WP_263158773.1">
    <property type="nucleotide sequence ID" value="NZ_CP083803.1"/>
</dbReference>
<reference evidence="1" key="1">
    <citation type="submission" date="2021-08" db="EMBL/GenBank/DDBJ databases">
        <authorList>
            <person name="Yaryura P.M."/>
            <person name="Bianco M.I."/>
            <person name="Morais C."/>
            <person name="Setubal J.C."/>
        </authorList>
    </citation>
    <scope>NUCLEOTIDE SEQUENCE</scope>
    <source>
        <strain evidence="1">AP1</strain>
    </source>
</reference>
<organism evidence="1 2">
    <name type="scientific">Pseudomonas soli</name>
    <dbReference type="NCBI Taxonomy" id="1306993"/>
    <lineage>
        <taxon>Bacteria</taxon>
        <taxon>Pseudomonadati</taxon>
        <taxon>Pseudomonadota</taxon>
        <taxon>Gammaproteobacteria</taxon>
        <taxon>Pseudomonadales</taxon>
        <taxon>Pseudomonadaceae</taxon>
        <taxon>Pseudomonas</taxon>
    </lineage>
</organism>
<dbReference type="AlphaFoldDB" id="A0AAJ5SSH2"/>
<evidence type="ECO:0000313" key="1">
    <source>
        <dbReference type="EMBL" id="UXZ44514.1"/>
    </source>
</evidence>
<dbReference type="Proteomes" id="UP001209279">
    <property type="component" value="Chromosome"/>
</dbReference>
<evidence type="ECO:0000313" key="2">
    <source>
        <dbReference type="Proteomes" id="UP001209279"/>
    </source>
</evidence>
<proteinExistence type="predicted"/>